<gene>
    <name evidence="3" type="ORF">ACHAXA_004725</name>
</gene>
<evidence type="ECO:0000256" key="1">
    <source>
        <dbReference type="SAM" id="MobiDB-lite"/>
    </source>
</evidence>
<dbReference type="EMBL" id="JALLPB020000006">
    <property type="protein sequence ID" value="KAL3827250.1"/>
    <property type="molecule type" value="Genomic_DNA"/>
</dbReference>
<dbReference type="Proteomes" id="UP001530377">
    <property type="component" value="Unassembled WGS sequence"/>
</dbReference>
<keyword evidence="4" id="KW-1185">Reference proteome</keyword>
<dbReference type="Pfam" id="PF24325">
    <property type="entry name" value="DUF7495"/>
    <property type="match status" value="1"/>
</dbReference>
<proteinExistence type="predicted"/>
<accession>A0ABD3SS48</accession>
<reference evidence="3 4" key="1">
    <citation type="submission" date="2024-10" db="EMBL/GenBank/DDBJ databases">
        <title>Updated reference genomes for cyclostephanoid diatoms.</title>
        <authorList>
            <person name="Roberts W.R."/>
            <person name="Alverson A.J."/>
        </authorList>
    </citation>
    <scope>NUCLEOTIDE SEQUENCE [LARGE SCALE GENOMIC DNA]</scope>
    <source>
        <strain evidence="3 4">AJA228-03</strain>
    </source>
</reference>
<sequence length="472" mass="51948">MSLDAFISGQSVVTPFGDHVPTATNPIVRRHRAFDERSMLDGPLDASPEVSSSISVVEQDYADDDDEEEECANDAPSTKLAERASDILGTYREYVSSKHDDEEMMLGRRRSNISPTRRKPIIGDGITDDDDSTFNGRKYHYARHLGGGINHEKLRRFATFCGIVFTVAILAIVASSINDKMRGNNGSPSSLLEERKKMEDISMLLEQEEEDRTMGGKDDNFGANNEGYDLDGSKIHDENNDGLDATMEEGRNGKDGEKDESYAIIEEGDITVENVNANTNTVQEVEEDFDATDGLVKETFVPIVKPGQEYYIESDGEREGDSPSSSQVQSTVDSTIPLLREQFKPLWLSSAEGWNGGSYSDAASFCNSIRGKELCPYSVICPHGPGHAVMGGLREVEFVVDGEQYAPIAGGENHWVMVGDARNANDDGTQDEDAGMSTKCMTHRQLEGKNPDWGLNGDRSDIKKYIMCCTVN</sequence>
<name>A0ABD3SS48_9STRA</name>
<protein>
    <recommendedName>
        <fullName evidence="2">DUF7495 domain-containing protein</fullName>
    </recommendedName>
</protein>
<dbReference type="InterPro" id="IPR055918">
    <property type="entry name" value="DUF7495"/>
</dbReference>
<organism evidence="3 4">
    <name type="scientific">Cyclostephanos tholiformis</name>
    <dbReference type="NCBI Taxonomy" id="382380"/>
    <lineage>
        <taxon>Eukaryota</taxon>
        <taxon>Sar</taxon>
        <taxon>Stramenopiles</taxon>
        <taxon>Ochrophyta</taxon>
        <taxon>Bacillariophyta</taxon>
        <taxon>Coscinodiscophyceae</taxon>
        <taxon>Thalassiosirophycidae</taxon>
        <taxon>Stephanodiscales</taxon>
        <taxon>Stephanodiscaceae</taxon>
        <taxon>Cyclostephanos</taxon>
    </lineage>
</organism>
<feature type="region of interest" description="Disordered" evidence="1">
    <location>
        <begin position="209"/>
        <end position="256"/>
    </location>
</feature>
<feature type="domain" description="DUF7495" evidence="2">
    <location>
        <begin position="347"/>
        <end position="470"/>
    </location>
</feature>
<dbReference type="AlphaFoldDB" id="A0ABD3SS48"/>
<evidence type="ECO:0000313" key="4">
    <source>
        <dbReference type="Proteomes" id="UP001530377"/>
    </source>
</evidence>
<evidence type="ECO:0000313" key="3">
    <source>
        <dbReference type="EMBL" id="KAL3827250.1"/>
    </source>
</evidence>
<comment type="caution">
    <text evidence="3">The sequence shown here is derived from an EMBL/GenBank/DDBJ whole genome shotgun (WGS) entry which is preliminary data.</text>
</comment>
<evidence type="ECO:0000259" key="2">
    <source>
        <dbReference type="Pfam" id="PF24325"/>
    </source>
</evidence>